<evidence type="ECO:0000313" key="1">
    <source>
        <dbReference type="EMBL" id="MBC3861224.1"/>
    </source>
</evidence>
<sequence length="53" mass="5945">MARLSDYTDSLIYVKALVFKQHGVASDNAFRSQLAVDLNDENSTILTYVDTFS</sequence>
<keyword evidence="2" id="KW-1185">Reference proteome</keyword>
<dbReference type="EMBL" id="JACOFV010000002">
    <property type="protein sequence ID" value="MBC3861224.1"/>
    <property type="molecule type" value="Genomic_DNA"/>
</dbReference>
<reference evidence="1" key="1">
    <citation type="submission" date="2020-08" db="EMBL/GenBank/DDBJ databases">
        <title>Novel species isolated from subtropical streams in China.</title>
        <authorList>
            <person name="Lu H."/>
        </authorList>
    </citation>
    <scope>NUCLEOTIDE SEQUENCE</scope>
    <source>
        <strain evidence="1">KACC 12607</strain>
    </source>
</reference>
<evidence type="ECO:0000313" key="2">
    <source>
        <dbReference type="Proteomes" id="UP000634011"/>
    </source>
</evidence>
<dbReference type="AlphaFoldDB" id="A0A923KNJ0"/>
<dbReference type="RefSeq" id="WP_186911154.1">
    <property type="nucleotide sequence ID" value="NZ_JACOFV010000002.1"/>
</dbReference>
<proteinExistence type="predicted"/>
<gene>
    <name evidence="1" type="ORF">H8K32_03855</name>
</gene>
<dbReference type="Proteomes" id="UP000634011">
    <property type="component" value="Unassembled WGS sequence"/>
</dbReference>
<protein>
    <submittedName>
        <fullName evidence="1">Uncharacterized protein</fullName>
    </submittedName>
</protein>
<organism evidence="1 2">
    <name type="scientific">Undibacterium jejuense</name>
    <dbReference type="NCBI Taxonomy" id="1344949"/>
    <lineage>
        <taxon>Bacteria</taxon>
        <taxon>Pseudomonadati</taxon>
        <taxon>Pseudomonadota</taxon>
        <taxon>Betaproteobacteria</taxon>
        <taxon>Burkholderiales</taxon>
        <taxon>Oxalobacteraceae</taxon>
        <taxon>Undibacterium</taxon>
    </lineage>
</organism>
<comment type="caution">
    <text evidence="1">The sequence shown here is derived from an EMBL/GenBank/DDBJ whole genome shotgun (WGS) entry which is preliminary data.</text>
</comment>
<accession>A0A923KNJ0</accession>
<name>A0A923KNJ0_9BURK</name>